<feature type="compositionally biased region" description="Basic and acidic residues" evidence="1">
    <location>
        <begin position="247"/>
        <end position="257"/>
    </location>
</feature>
<evidence type="ECO:0000313" key="3">
    <source>
        <dbReference type="Proteomes" id="UP001620626"/>
    </source>
</evidence>
<feature type="region of interest" description="Disordered" evidence="1">
    <location>
        <begin position="185"/>
        <end position="206"/>
    </location>
</feature>
<sequence>MPDPCAARSVPCPIRASPVPCHARSVRPPPVQCRARSVRRPFSAMPFRAATRSTDAVPYRRRVVPSPHLCRPHIFPNLCRPSFSPISCRPHICAVPICAHFFVPSPHLPFAISPPPIDRQASTPSLSLLVTIAPAAPTPPTRTARPQLKAQHHQAAPALYQPLNSSAPPHLAKFLPLPFVRHRKRTSGATRPGNNCTPASTGPQQPTLRKHVATFLKKTGRPTIHHRTPFEMKKDHTSASRATANSKKSENTKEKKGPTNGDVAKKIVRRTTVIKVTTVIKNF</sequence>
<feature type="compositionally biased region" description="Polar residues" evidence="1">
    <location>
        <begin position="187"/>
        <end position="206"/>
    </location>
</feature>
<dbReference type="AlphaFoldDB" id="A0ABD2LEK0"/>
<comment type="caution">
    <text evidence="2">The sequence shown here is derived from an EMBL/GenBank/DDBJ whole genome shotgun (WGS) entry which is preliminary data.</text>
</comment>
<proteinExistence type="predicted"/>
<feature type="compositionally biased region" description="Basic and acidic residues" evidence="1">
    <location>
        <begin position="228"/>
        <end position="238"/>
    </location>
</feature>
<reference evidence="2 3" key="1">
    <citation type="submission" date="2024-10" db="EMBL/GenBank/DDBJ databases">
        <authorList>
            <person name="Kim D."/>
        </authorList>
    </citation>
    <scope>NUCLEOTIDE SEQUENCE [LARGE SCALE GENOMIC DNA]</scope>
    <source>
        <strain evidence="2">BH-2024</strain>
    </source>
</reference>
<feature type="region of interest" description="Disordered" evidence="1">
    <location>
        <begin position="225"/>
        <end position="263"/>
    </location>
</feature>
<gene>
    <name evidence="2" type="ORF">niasHT_010675</name>
</gene>
<organism evidence="2 3">
    <name type="scientific">Heterodera trifolii</name>
    <dbReference type="NCBI Taxonomy" id="157864"/>
    <lineage>
        <taxon>Eukaryota</taxon>
        <taxon>Metazoa</taxon>
        <taxon>Ecdysozoa</taxon>
        <taxon>Nematoda</taxon>
        <taxon>Chromadorea</taxon>
        <taxon>Rhabditida</taxon>
        <taxon>Tylenchina</taxon>
        <taxon>Tylenchomorpha</taxon>
        <taxon>Tylenchoidea</taxon>
        <taxon>Heteroderidae</taxon>
        <taxon>Heteroderinae</taxon>
        <taxon>Heterodera</taxon>
    </lineage>
</organism>
<evidence type="ECO:0000313" key="2">
    <source>
        <dbReference type="EMBL" id="KAL3113646.1"/>
    </source>
</evidence>
<accession>A0ABD2LEK0</accession>
<dbReference type="Proteomes" id="UP001620626">
    <property type="component" value="Unassembled WGS sequence"/>
</dbReference>
<protein>
    <submittedName>
        <fullName evidence="2">Uncharacterized protein</fullName>
    </submittedName>
</protein>
<evidence type="ECO:0000256" key="1">
    <source>
        <dbReference type="SAM" id="MobiDB-lite"/>
    </source>
</evidence>
<keyword evidence="3" id="KW-1185">Reference proteome</keyword>
<name>A0ABD2LEK0_9BILA</name>
<dbReference type="EMBL" id="JBICBT010000440">
    <property type="protein sequence ID" value="KAL3113646.1"/>
    <property type="molecule type" value="Genomic_DNA"/>
</dbReference>